<feature type="non-terminal residue" evidence="1">
    <location>
        <position position="1"/>
    </location>
</feature>
<dbReference type="AlphaFoldDB" id="A0A8S3ZXB6"/>
<gene>
    <name evidence="1" type="ORF">CUNI_LOCUS19072</name>
</gene>
<proteinExistence type="predicted"/>
<feature type="non-terminal residue" evidence="1">
    <location>
        <position position="191"/>
    </location>
</feature>
<protein>
    <submittedName>
        <fullName evidence="1">Uncharacterized protein</fullName>
    </submittedName>
</protein>
<keyword evidence="2" id="KW-1185">Reference proteome</keyword>
<reference evidence="1" key="1">
    <citation type="submission" date="2021-04" db="EMBL/GenBank/DDBJ databases">
        <authorList>
            <consortium name="Molecular Ecology Group"/>
        </authorList>
    </citation>
    <scope>NUCLEOTIDE SEQUENCE</scope>
</reference>
<organism evidence="1 2">
    <name type="scientific">Candidula unifasciata</name>
    <dbReference type="NCBI Taxonomy" id="100452"/>
    <lineage>
        <taxon>Eukaryota</taxon>
        <taxon>Metazoa</taxon>
        <taxon>Spiralia</taxon>
        <taxon>Lophotrochozoa</taxon>
        <taxon>Mollusca</taxon>
        <taxon>Gastropoda</taxon>
        <taxon>Heterobranchia</taxon>
        <taxon>Euthyneura</taxon>
        <taxon>Panpulmonata</taxon>
        <taxon>Eupulmonata</taxon>
        <taxon>Stylommatophora</taxon>
        <taxon>Helicina</taxon>
        <taxon>Helicoidea</taxon>
        <taxon>Geomitridae</taxon>
        <taxon>Candidula</taxon>
    </lineage>
</organism>
<sequence length="191" mass="21286">LFCVLVCISGSTRLLSGRSSGEVVQMFSQLQTRIWNERRIELRAAMLRFAGRLVPLVYSSMGLSALRCWIQLVKSSSNTDENPELQISCCQMLQENARILFCDPDHKLGSAVFLSWDSLAILLQEDDLEVKDIAASVSCLIRGLRPGCYHPSYALHCLPAVLVSLHADRDLPGVVSCLLQWILSDDSFDVK</sequence>
<accession>A0A8S3ZXB6</accession>
<dbReference type="Proteomes" id="UP000678393">
    <property type="component" value="Unassembled WGS sequence"/>
</dbReference>
<dbReference type="OrthoDB" id="73997at2759"/>
<comment type="caution">
    <text evidence="1">The sequence shown here is derived from an EMBL/GenBank/DDBJ whole genome shotgun (WGS) entry which is preliminary data.</text>
</comment>
<dbReference type="EMBL" id="CAJHNH020006268">
    <property type="protein sequence ID" value="CAG5133514.1"/>
    <property type="molecule type" value="Genomic_DNA"/>
</dbReference>
<name>A0A8S3ZXB6_9EUPU</name>
<evidence type="ECO:0000313" key="2">
    <source>
        <dbReference type="Proteomes" id="UP000678393"/>
    </source>
</evidence>
<evidence type="ECO:0000313" key="1">
    <source>
        <dbReference type="EMBL" id="CAG5133514.1"/>
    </source>
</evidence>